<reference evidence="10 11" key="1">
    <citation type="submission" date="2019-12" db="EMBL/GenBank/DDBJ databases">
        <title>Corynebacterium sp. nov., isolated from feces of the Anser Albifrons in China.</title>
        <authorList>
            <person name="Liu Q."/>
        </authorList>
    </citation>
    <scope>NUCLEOTIDE SEQUENCE [LARGE SCALE GENOMIC DNA]</scope>
    <source>
        <strain evidence="10 11">4H37-19</strain>
    </source>
</reference>
<comment type="similarity">
    <text evidence="2">Belongs to the BCCT transporter (TC 2.A.15) family.</text>
</comment>
<evidence type="ECO:0000256" key="2">
    <source>
        <dbReference type="ARBA" id="ARBA00005658"/>
    </source>
</evidence>
<keyword evidence="11" id="KW-1185">Reference proteome</keyword>
<feature type="transmembrane region" description="Helical" evidence="9">
    <location>
        <begin position="71"/>
        <end position="91"/>
    </location>
</feature>
<feature type="transmembrane region" description="Helical" evidence="9">
    <location>
        <begin position="372"/>
        <end position="395"/>
    </location>
</feature>
<feature type="transmembrane region" description="Helical" evidence="9">
    <location>
        <begin position="111"/>
        <end position="130"/>
    </location>
</feature>
<evidence type="ECO:0000256" key="4">
    <source>
        <dbReference type="ARBA" id="ARBA00022475"/>
    </source>
</evidence>
<keyword evidence="3" id="KW-0813">Transport</keyword>
<feature type="transmembrane region" description="Helical" evidence="9">
    <location>
        <begin position="496"/>
        <end position="516"/>
    </location>
</feature>
<dbReference type="EMBL" id="CP046884">
    <property type="protein sequence ID" value="QNQ90669.1"/>
    <property type="molecule type" value="Genomic_DNA"/>
</dbReference>
<feature type="transmembrane region" description="Helical" evidence="9">
    <location>
        <begin position="254"/>
        <end position="274"/>
    </location>
</feature>
<evidence type="ECO:0000256" key="5">
    <source>
        <dbReference type="ARBA" id="ARBA00022692"/>
    </source>
</evidence>
<protein>
    <submittedName>
        <fullName evidence="10">BCCT family transporter</fullName>
    </submittedName>
</protein>
<evidence type="ECO:0000256" key="3">
    <source>
        <dbReference type="ARBA" id="ARBA00022448"/>
    </source>
</evidence>
<evidence type="ECO:0000256" key="1">
    <source>
        <dbReference type="ARBA" id="ARBA00004651"/>
    </source>
</evidence>
<feature type="transmembrane region" description="Helical" evidence="9">
    <location>
        <begin position="342"/>
        <end position="360"/>
    </location>
</feature>
<evidence type="ECO:0000313" key="11">
    <source>
        <dbReference type="Proteomes" id="UP000516320"/>
    </source>
</evidence>
<dbReference type="Proteomes" id="UP000516320">
    <property type="component" value="Chromosome"/>
</dbReference>
<evidence type="ECO:0000256" key="8">
    <source>
        <dbReference type="SAM" id="MobiDB-lite"/>
    </source>
</evidence>
<comment type="subcellular location">
    <subcellularLocation>
        <location evidence="1">Cell membrane</location>
        <topology evidence="1">Multi-pass membrane protein</topology>
    </subcellularLocation>
</comment>
<feature type="compositionally biased region" description="Acidic residues" evidence="8">
    <location>
        <begin position="584"/>
        <end position="596"/>
    </location>
</feature>
<evidence type="ECO:0000313" key="10">
    <source>
        <dbReference type="EMBL" id="QNQ90669.1"/>
    </source>
</evidence>
<feature type="transmembrane region" description="Helical" evidence="9">
    <location>
        <begin position="286"/>
        <end position="308"/>
    </location>
</feature>
<keyword evidence="5 9" id="KW-0812">Transmembrane</keyword>
<proteinExistence type="inferred from homology"/>
<evidence type="ECO:0000256" key="9">
    <source>
        <dbReference type="SAM" id="Phobius"/>
    </source>
</evidence>
<feature type="region of interest" description="Disordered" evidence="8">
    <location>
        <begin position="574"/>
        <end position="608"/>
    </location>
</feature>
<dbReference type="PANTHER" id="PTHR30047:SF7">
    <property type="entry name" value="HIGH-AFFINITY CHOLINE TRANSPORT PROTEIN"/>
    <property type="match status" value="1"/>
</dbReference>
<evidence type="ECO:0000256" key="7">
    <source>
        <dbReference type="ARBA" id="ARBA00023136"/>
    </source>
</evidence>
<keyword evidence="7 9" id="KW-0472">Membrane</keyword>
<dbReference type="KEGG" id="cpoy:GP475_08490"/>
<name>A0A7H0SQ44_9CORY</name>
<dbReference type="GO" id="GO:0022857">
    <property type="term" value="F:transmembrane transporter activity"/>
    <property type="evidence" value="ECO:0007669"/>
    <property type="project" value="InterPro"/>
</dbReference>
<dbReference type="InterPro" id="IPR000060">
    <property type="entry name" value="BCCT_transptr"/>
</dbReference>
<feature type="transmembrane region" description="Helical" evidence="9">
    <location>
        <begin position="212"/>
        <end position="234"/>
    </location>
</feature>
<feature type="transmembrane region" description="Helical" evidence="9">
    <location>
        <begin position="33"/>
        <end position="51"/>
    </location>
</feature>
<dbReference type="NCBIfam" id="TIGR00842">
    <property type="entry name" value="bcct"/>
    <property type="match status" value="1"/>
</dbReference>
<dbReference type="AlphaFoldDB" id="A0A7H0SQ44"/>
<gene>
    <name evidence="10" type="ORF">GP475_08490</name>
</gene>
<dbReference type="RefSeq" id="WP_187973983.1">
    <property type="nucleotide sequence ID" value="NZ_CP046884.1"/>
</dbReference>
<dbReference type="GO" id="GO:0005886">
    <property type="term" value="C:plasma membrane"/>
    <property type="evidence" value="ECO:0007669"/>
    <property type="project" value="UniProtKB-SubCell"/>
</dbReference>
<dbReference type="Pfam" id="PF02028">
    <property type="entry name" value="BCCT"/>
    <property type="match status" value="1"/>
</dbReference>
<sequence length="608" mass="65902">MSSDSQYPHNLHPGLVPGIGIDEQRNRFEVDKIVFAFTAIVILAFIFWGVSNPSAVGEVSGVAFAWAMRNTSWLLNIIMILCLGLMLVVAFSRYGRIRLGRDDEDPEFSRFSWIAMMFAAGIGVGIFFFGPSEPLAYYLSPPPDTVPTQSHAAIHQAVAQANFHWGLMPWSLYAMVGGALAYSSYRRGRVALLSSIFQPLFGKHAEGIPGKIIDILSIVATLFGTAASLGISSLQISEGISTVTGHGPLSNTGLIAIIGVLTLAFIISAVTGVAKGVRYLSNANITFTMAFLVFVFLSGPTLFLLNLIPSGALTYLDQLLTMASKSLSWGEETLEFQSSWTAFYWAWWIAWTPFVGTFIAKISRGRTLREFILVTIIVPTTILIVAFTIFGGTAIDFARQGLPGFDGQSGTEQVLFSLFAHLPFSGLTPGLILIVLAIFFITSADSASIVMGTFSSQGDPAPKKTVVVFWGLCMMGIAIVMLFSGGQNSLTGLQNLTVLSAIPFSVVLLVMAAAFLKDLSTDPESIRRVYARKAVSNAVLRGLEEHGDDFELAVEHAEEGRGAGSDYDSAAPHVTAWYQRTDEDGNPVDYDYETGEWSDGYQGEKNEE</sequence>
<feature type="transmembrane region" description="Helical" evidence="9">
    <location>
        <begin position="167"/>
        <end position="185"/>
    </location>
</feature>
<accession>A0A7H0SQ44</accession>
<keyword evidence="4" id="KW-1003">Cell membrane</keyword>
<evidence type="ECO:0000256" key="6">
    <source>
        <dbReference type="ARBA" id="ARBA00022989"/>
    </source>
</evidence>
<organism evidence="10 11">
    <name type="scientific">Corynebacterium poyangense</name>
    <dbReference type="NCBI Taxonomy" id="2684405"/>
    <lineage>
        <taxon>Bacteria</taxon>
        <taxon>Bacillati</taxon>
        <taxon>Actinomycetota</taxon>
        <taxon>Actinomycetes</taxon>
        <taxon>Mycobacteriales</taxon>
        <taxon>Corynebacteriaceae</taxon>
        <taxon>Corynebacterium</taxon>
    </lineage>
</organism>
<dbReference type="PANTHER" id="PTHR30047">
    <property type="entry name" value="HIGH-AFFINITY CHOLINE TRANSPORT PROTEIN-RELATED"/>
    <property type="match status" value="1"/>
</dbReference>
<keyword evidence="6 9" id="KW-1133">Transmembrane helix</keyword>
<feature type="transmembrane region" description="Helical" evidence="9">
    <location>
        <begin position="431"/>
        <end position="454"/>
    </location>
</feature>
<feature type="transmembrane region" description="Helical" evidence="9">
    <location>
        <begin position="466"/>
        <end position="484"/>
    </location>
</feature>